<keyword evidence="1" id="KW-0812">Transmembrane</keyword>
<reference evidence="3 4" key="1">
    <citation type="submission" date="2018-12" db="EMBL/GenBank/DDBJ databases">
        <title>Sphingomonas sp. HMF7854 Genome sequencing and assembly.</title>
        <authorList>
            <person name="Cha I."/>
            <person name="Kang H."/>
            <person name="Kim H."/>
            <person name="Kang J."/>
            <person name="Joh K."/>
        </authorList>
    </citation>
    <scope>NUCLEOTIDE SEQUENCE [LARGE SCALE GENOMIC DNA]</scope>
    <source>
        <strain evidence="3 4">HMF7854</strain>
    </source>
</reference>
<keyword evidence="4" id="KW-1185">Reference proteome</keyword>
<organism evidence="3 4">
    <name type="scientific">Sphingomonas ginkgonis</name>
    <dbReference type="NCBI Taxonomy" id="2315330"/>
    <lineage>
        <taxon>Bacteria</taxon>
        <taxon>Pseudomonadati</taxon>
        <taxon>Pseudomonadota</taxon>
        <taxon>Alphaproteobacteria</taxon>
        <taxon>Sphingomonadales</taxon>
        <taxon>Sphingomonadaceae</taxon>
        <taxon>Sphingomonas</taxon>
    </lineage>
</organism>
<dbReference type="Pfam" id="PF04389">
    <property type="entry name" value="Peptidase_M28"/>
    <property type="match status" value="1"/>
</dbReference>
<gene>
    <name evidence="3" type="ORF">HMF7854_07860</name>
</gene>
<dbReference type="EMBL" id="RWJF01000001">
    <property type="protein sequence ID" value="RST30759.1"/>
    <property type="molecule type" value="Genomic_DNA"/>
</dbReference>
<dbReference type="SUPFAM" id="SSF53187">
    <property type="entry name" value="Zn-dependent exopeptidases"/>
    <property type="match status" value="1"/>
</dbReference>
<dbReference type="OrthoDB" id="9778250at2"/>
<feature type="transmembrane region" description="Helical" evidence="1">
    <location>
        <begin position="466"/>
        <end position="483"/>
    </location>
</feature>
<dbReference type="InterPro" id="IPR045175">
    <property type="entry name" value="M28_fam"/>
</dbReference>
<evidence type="ECO:0000256" key="1">
    <source>
        <dbReference type="SAM" id="Phobius"/>
    </source>
</evidence>
<keyword evidence="3" id="KW-0378">Hydrolase</keyword>
<feature type="transmembrane region" description="Helical" evidence="1">
    <location>
        <begin position="351"/>
        <end position="368"/>
    </location>
</feature>
<feature type="domain" description="Peptidase M28" evidence="2">
    <location>
        <begin position="132"/>
        <end position="317"/>
    </location>
</feature>
<feature type="transmembrane region" description="Helical" evidence="1">
    <location>
        <begin position="519"/>
        <end position="537"/>
    </location>
</feature>
<evidence type="ECO:0000259" key="2">
    <source>
        <dbReference type="Pfam" id="PF04389"/>
    </source>
</evidence>
<keyword evidence="1" id="KW-1133">Transmembrane helix</keyword>
<feature type="transmembrane region" description="Helical" evidence="1">
    <location>
        <begin position="549"/>
        <end position="570"/>
    </location>
</feature>
<evidence type="ECO:0000313" key="3">
    <source>
        <dbReference type="EMBL" id="RST30759.1"/>
    </source>
</evidence>
<keyword evidence="1" id="KW-0472">Membrane</keyword>
<dbReference type="GO" id="GO:0008235">
    <property type="term" value="F:metalloexopeptidase activity"/>
    <property type="evidence" value="ECO:0007669"/>
    <property type="project" value="InterPro"/>
</dbReference>
<feature type="transmembrane region" description="Helical" evidence="1">
    <location>
        <begin position="443"/>
        <end position="460"/>
    </location>
</feature>
<dbReference type="AlphaFoldDB" id="A0A429V9W1"/>
<protein>
    <submittedName>
        <fullName evidence="3">M20/M25/M40 family metallo-hydrolase</fullName>
    </submittedName>
</protein>
<accession>A0A429V9W1</accession>
<dbReference type="GO" id="GO:0006508">
    <property type="term" value="P:proteolysis"/>
    <property type="evidence" value="ECO:0007669"/>
    <property type="project" value="InterPro"/>
</dbReference>
<comment type="caution">
    <text evidence="3">The sequence shown here is derived from an EMBL/GenBank/DDBJ whole genome shotgun (WGS) entry which is preliminary data.</text>
</comment>
<name>A0A429V9W1_9SPHN</name>
<dbReference type="Gene3D" id="3.40.630.10">
    <property type="entry name" value="Zn peptidases"/>
    <property type="match status" value="1"/>
</dbReference>
<proteinExistence type="predicted"/>
<sequence>MYPARGAGAICTICASKQGRGGSVRVKNWTLLGLLVAALLLALAGKSWLAEPPALRADNAPGQFDALAAKARLARILDDQRPHPVDTPANDAVRTRLLDEVHALGLAAIVRDQQACGDLSKSKGLVCARVRNVIVPLGPAGGRAILLNAHYDSVPVGPGAGDDGIGVATLLEVAAKLRNERLRRPVLLLFNEGEEAGLLGAKAFLADPLSRQVDSLVNLEARGVRGPVQMFETDVPNGRAIDLLRRAVARPSAGSLSTDLYRQIPNSTDVTSFAPRQWLTLNLAPTWNETRYHSAGDDLAALSPRTLQHMGDQTLALARALAAGPAPQAGGNRIFTDLPGLGLVTLDLSQGELLLGLLVLLFAIAAVRRRALGRALLAVLVPLPGGLLLGWLGLALLGVLREGQFWRAYPALTMTAVYAGSIAVSVPALATIARKTPITALRVAYWLLLLLLGALLLLIAPGGIVYFLLPPLLAALGLLLGRWSAGAERTAMIAAALLQAVTLGSMLAQLEELLNGGPLWIFAPLGALLVLPWLIEAKVGIARLPARPLAAAAAGLAVLAWLPPALAPAYSTDRQQQFSIEHASGDALQPPRWAIVNDRASLPPAIRAMGRWTFAELPYSKRKRWVLQAPALPGVVRPALVRLGESSGPGGRRLRLRLVAPGADAIMLRLPPGAALTAAGLASPQRLIAADRDGYMIRCVGRSCDGSVLDLVFRNSRPVTADLTAVRYALPPAAAPLLRARPPVARPQYVPDETLTLARTRL</sequence>
<feature type="transmembrane region" description="Helical" evidence="1">
    <location>
        <begin position="409"/>
        <end position="431"/>
    </location>
</feature>
<dbReference type="PANTHER" id="PTHR12147:SF26">
    <property type="entry name" value="PEPTIDASE M28 DOMAIN-CONTAINING PROTEIN"/>
    <property type="match status" value="1"/>
</dbReference>
<feature type="transmembrane region" description="Helical" evidence="1">
    <location>
        <begin position="375"/>
        <end position="397"/>
    </location>
</feature>
<feature type="transmembrane region" description="Helical" evidence="1">
    <location>
        <begin position="490"/>
        <end position="507"/>
    </location>
</feature>
<dbReference type="PANTHER" id="PTHR12147">
    <property type="entry name" value="METALLOPEPTIDASE M28 FAMILY MEMBER"/>
    <property type="match status" value="1"/>
</dbReference>
<dbReference type="InterPro" id="IPR007484">
    <property type="entry name" value="Peptidase_M28"/>
</dbReference>
<evidence type="ECO:0000313" key="4">
    <source>
        <dbReference type="Proteomes" id="UP000274661"/>
    </source>
</evidence>
<dbReference type="Proteomes" id="UP000274661">
    <property type="component" value="Unassembled WGS sequence"/>
</dbReference>